<comment type="caution">
    <text evidence="2">The sequence shown here is derived from an EMBL/GenBank/DDBJ whole genome shotgun (WGS) entry which is preliminary data.</text>
</comment>
<dbReference type="AlphaFoldDB" id="A0A6G0ZIT0"/>
<evidence type="ECO:0000313" key="2">
    <source>
        <dbReference type="EMBL" id="KAF0771041.1"/>
    </source>
</evidence>
<feature type="region of interest" description="Disordered" evidence="1">
    <location>
        <begin position="81"/>
        <end position="155"/>
    </location>
</feature>
<evidence type="ECO:0000313" key="3">
    <source>
        <dbReference type="Proteomes" id="UP000478052"/>
    </source>
</evidence>
<gene>
    <name evidence="2" type="ORF">FWK35_00017735</name>
</gene>
<feature type="compositionally biased region" description="Polar residues" evidence="1">
    <location>
        <begin position="133"/>
        <end position="155"/>
    </location>
</feature>
<name>A0A6G0ZIT0_APHCR</name>
<sequence length="155" mass="16878">MANVSRPNRCPLNQRELETNDRLSVWRCRHKGNRKTACAAAGVYRRMRENVLEDSNVGGGGGAGAFTRWLREFRRETYKVNSASGASGGGGGTYHSTAAEDGRRRHSFNAHDKSAQHRADQRLQLQGGGGGSHSSPASKTQPCRRANSTVVPKSR</sequence>
<reference evidence="2 3" key="1">
    <citation type="submission" date="2019-08" db="EMBL/GenBank/DDBJ databases">
        <title>Whole genome of Aphis craccivora.</title>
        <authorList>
            <person name="Voronova N.V."/>
            <person name="Shulinski R.S."/>
            <person name="Bandarenka Y.V."/>
            <person name="Zhorov D.G."/>
            <person name="Warner D."/>
        </authorList>
    </citation>
    <scope>NUCLEOTIDE SEQUENCE [LARGE SCALE GENOMIC DNA]</scope>
    <source>
        <strain evidence="2">180601</strain>
        <tissue evidence="2">Whole Body</tissue>
    </source>
</reference>
<dbReference type="OrthoDB" id="10569083at2759"/>
<organism evidence="2 3">
    <name type="scientific">Aphis craccivora</name>
    <name type="common">Cowpea aphid</name>
    <dbReference type="NCBI Taxonomy" id="307492"/>
    <lineage>
        <taxon>Eukaryota</taxon>
        <taxon>Metazoa</taxon>
        <taxon>Ecdysozoa</taxon>
        <taxon>Arthropoda</taxon>
        <taxon>Hexapoda</taxon>
        <taxon>Insecta</taxon>
        <taxon>Pterygota</taxon>
        <taxon>Neoptera</taxon>
        <taxon>Paraneoptera</taxon>
        <taxon>Hemiptera</taxon>
        <taxon>Sternorrhyncha</taxon>
        <taxon>Aphidomorpha</taxon>
        <taxon>Aphidoidea</taxon>
        <taxon>Aphididae</taxon>
        <taxon>Aphidini</taxon>
        <taxon>Aphis</taxon>
        <taxon>Aphis</taxon>
    </lineage>
</organism>
<proteinExistence type="predicted"/>
<evidence type="ECO:0000256" key="1">
    <source>
        <dbReference type="SAM" id="MobiDB-lite"/>
    </source>
</evidence>
<feature type="compositionally biased region" description="Basic and acidic residues" evidence="1">
    <location>
        <begin position="98"/>
        <end position="121"/>
    </location>
</feature>
<dbReference type="Proteomes" id="UP000478052">
    <property type="component" value="Unassembled WGS sequence"/>
</dbReference>
<keyword evidence="3" id="KW-1185">Reference proteome</keyword>
<accession>A0A6G0ZIT0</accession>
<protein>
    <submittedName>
        <fullName evidence="2">Protein Shroom isoform X4</fullName>
    </submittedName>
</protein>
<dbReference type="EMBL" id="VUJU01000347">
    <property type="protein sequence ID" value="KAF0771041.1"/>
    <property type="molecule type" value="Genomic_DNA"/>
</dbReference>